<evidence type="ECO:0000313" key="3">
    <source>
        <dbReference type="Proteomes" id="UP000032221"/>
    </source>
</evidence>
<dbReference type="PATRIC" id="fig|280871.6.peg.882"/>
<reference evidence="2 3" key="1">
    <citation type="submission" date="2015-01" db="EMBL/GenBank/DDBJ databases">
        <title>Genome sequence of Mycobacterium llatzerense and Mycobacterium immunogenum recovered from brain abscess.</title>
        <authorList>
            <person name="Greninger A.L."/>
            <person name="Langelier C."/>
            <person name="Cunningham G."/>
            <person name="Chiu C.Y."/>
            <person name="Miller S."/>
        </authorList>
    </citation>
    <scope>NUCLEOTIDE SEQUENCE [LARGE SCALE GENOMIC DNA]</scope>
    <source>
        <strain evidence="2 3">CLUC14</strain>
    </source>
</reference>
<keyword evidence="1" id="KW-0175">Coiled coil</keyword>
<name>A0A0D1K074_9MYCO</name>
<feature type="coiled-coil region" evidence="1">
    <location>
        <begin position="56"/>
        <end position="138"/>
    </location>
</feature>
<evidence type="ECO:0000256" key="1">
    <source>
        <dbReference type="SAM" id="Coils"/>
    </source>
</evidence>
<proteinExistence type="predicted"/>
<comment type="caution">
    <text evidence="2">The sequence shown here is derived from an EMBL/GenBank/DDBJ whole genome shotgun (WGS) entry which is preliminary data.</text>
</comment>
<evidence type="ECO:0000313" key="2">
    <source>
        <dbReference type="EMBL" id="KIU18309.1"/>
    </source>
</evidence>
<dbReference type="Proteomes" id="UP000032221">
    <property type="component" value="Unassembled WGS sequence"/>
</dbReference>
<dbReference type="AlphaFoldDB" id="A0A0D1K074"/>
<gene>
    <name evidence="2" type="ORF">TL10_04325</name>
</gene>
<protein>
    <submittedName>
        <fullName evidence="2">Uncharacterized protein</fullName>
    </submittedName>
</protein>
<organism evidence="2 3">
    <name type="scientific">Mycolicibacterium llatzerense</name>
    <dbReference type="NCBI Taxonomy" id="280871"/>
    <lineage>
        <taxon>Bacteria</taxon>
        <taxon>Bacillati</taxon>
        <taxon>Actinomycetota</taxon>
        <taxon>Actinomycetes</taxon>
        <taxon>Mycobacteriales</taxon>
        <taxon>Mycobacteriaceae</taxon>
        <taxon>Mycolicibacterium</taxon>
    </lineage>
</organism>
<keyword evidence="3" id="KW-1185">Reference proteome</keyword>
<dbReference type="EMBL" id="JXST01000004">
    <property type="protein sequence ID" value="KIU18309.1"/>
    <property type="molecule type" value="Genomic_DNA"/>
</dbReference>
<accession>A0A0D1K074</accession>
<sequence>MVGNGETVTFAAVARAAQVSTWLVYAPGMRERIDAARARQAQREQRHRSDAAATSVTNLRTDIELLRQENGALRRERDKLKNALRRQFGQQIDYAAVADVASRVQELSARNQELITANERLTQDNTDLLSRLTETEDDLAAARASLRKMIRSEN</sequence>